<dbReference type="AlphaFoldDB" id="A0AAD5TPB8"/>
<evidence type="ECO:0000313" key="2">
    <source>
        <dbReference type="EMBL" id="KAJ3182978.1"/>
    </source>
</evidence>
<feature type="region of interest" description="Disordered" evidence="1">
    <location>
        <begin position="1"/>
        <end position="101"/>
    </location>
</feature>
<protein>
    <submittedName>
        <fullName evidence="2">Uncharacterized protein</fullName>
    </submittedName>
</protein>
<feature type="compositionally biased region" description="Acidic residues" evidence="1">
    <location>
        <begin position="130"/>
        <end position="139"/>
    </location>
</feature>
<accession>A0AAD5TPB8</accession>
<proteinExistence type="predicted"/>
<evidence type="ECO:0000256" key="1">
    <source>
        <dbReference type="SAM" id="MobiDB-lite"/>
    </source>
</evidence>
<feature type="region of interest" description="Disordered" evidence="1">
    <location>
        <begin position="119"/>
        <end position="146"/>
    </location>
</feature>
<dbReference type="Proteomes" id="UP001212152">
    <property type="component" value="Unassembled WGS sequence"/>
</dbReference>
<keyword evidence="3" id="KW-1185">Reference proteome</keyword>
<gene>
    <name evidence="2" type="ORF">HDU87_007400</name>
</gene>
<comment type="caution">
    <text evidence="2">The sequence shown here is derived from an EMBL/GenBank/DDBJ whole genome shotgun (WGS) entry which is preliminary data.</text>
</comment>
<organism evidence="2 3">
    <name type="scientific">Geranomyces variabilis</name>
    <dbReference type="NCBI Taxonomy" id="109894"/>
    <lineage>
        <taxon>Eukaryota</taxon>
        <taxon>Fungi</taxon>
        <taxon>Fungi incertae sedis</taxon>
        <taxon>Chytridiomycota</taxon>
        <taxon>Chytridiomycota incertae sedis</taxon>
        <taxon>Chytridiomycetes</taxon>
        <taxon>Spizellomycetales</taxon>
        <taxon>Powellomycetaceae</taxon>
        <taxon>Geranomyces</taxon>
    </lineage>
</organism>
<reference evidence="2" key="1">
    <citation type="submission" date="2020-05" db="EMBL/GenBank/DDBJ databases">
        <title>Phylogenomic resolution of chytrid fungi.</title>
        <authorList>
            <person name="Stajich J.E."/>
            <person name="Amses K."/>
            <person name="Simmons R."/>
            <person name="Seto K."/>
            <person name="Myers J."/>
            <person name="Bonds A."/>
            <person name="Quandt C.A."/>
            <person name="Barry K."/>
            <person name="Liu P."/>
            <person name="Grigoriev I."/>
            <person name="Longcore J.E."/>
            <person name="James T.Y."/>
        </authorList>
    </citation>
    <scope>NUCLEOTIDE SEQUENCE</scope>
    <source>
        <strain evidence="2">JEL0379</strain>
    </source>
</reference>
<dbReference type="EMBL" id="JADGJQ010000007">
    <property type="protein sequence ID" value="KAJ3182978.1"/>
    <property type="molecule type" value="Genomic_DNA"/>
</dbReference>
<evidence type="ECO:0000313" key="3">
    <source>
        <dbReference type="Proteomes" id="UP001212152"/>
    </source>
</evidence>
<name>A0AAD5TPB8_9FUNG</name>
<sequence>MADAKLPFSHTPPALRVLSFTKPQPNRIGKKGLVSAMKKASRPRSRPFPPRPGRARRNALRGDFYRPSPLNPQVTSRGAHTPPPASEAPQTSSSEDCSETDLEALLDDVFADLALNAANEAGCNPTSPDEAYDTDEDCNSVETPPLAGWQYPEEYYEEERRKFSAFGGKSLDRTFIGRAVPRNEELLSGVDAQL</sequence>